<dbReference type="EMBL" id="CNFU01000323">
    <property type="protein sequence ID" value="CKR61895.1"/>
    <property type="molecule type" value="Genomic_DNA"/>
</dbReference>
<evidence type="ECO:0000313" key="3">
    <source>
        <dbReference type="Proteomes" id="UP000049023"/>
    </source>
</evidence>
<evidence type="ECO:0000256" key="1">
    <source>
        <dbReference type="SAM" id="MobiDB-lite"/>
    </source>
</evidence>
<sequence length="201" mass="21350">MAHHRRSHHKSPGHVGGRCHVAEQPVAGLGPPRQIPQLPGQVGGGLVAGRQHPNPGRNVGLQVEVEIVRPHPHPFPQFTETLVVHAGSQCGPGTSIGADAGDNQHVPVSVPSAGPWAHGLILSALAGQQPIREPVAVRGPDQIPGTDHAGQRDPQRRLLDTEIRCQLDQFACGGPRGMSTEQHAEYHRTGGHGRHGYTRDA</sequence>
<feature type="region of interest" description="Disordered" evidence="1">
    <location>
        <begin position="136"/>
        <end position="155"/>
    </location>
</feature>
<name>A0A654ZVZ8_MYCTX</name>
<feature type="region of interest" description="Disordered" evidence="1">
    <location>
        <begin position="173"/>
        <end position="201"/>
    </location>
</feature>
<organism evidence="2 3">
    <name type="scientific">Mycobacterium tuberculosis</name>
    <dbReference type="NCBI Taxonomy" id="1773"/>
    <lineage>
        <taxon>Bacteria</taxon>
        <taxon>Bacillati</taxon>
        <taxon>Actinomycetota</taxon>
        <taxon>Actinomycetes</taxon>
        <taxon>Mycobacteriales</taxon>
        <taxon>Mycobacteriaceae</taxon>
        <taxon>Mycobacterium</taxon>
        <taxon>Mycobacterium tuberculosis complex</taxon>
    </lineage>
</organism>
<reference evidence="2 3" key="1">
    <citation type="submission" date="2015-03" db="EMBL/GenBank/DDBJ databases">
        <authorList>
            <consortium name="Pathogen Informatics"/>
        </authorList>
    </citation>
    <scope>NUCLEOTIDE SEQUENCE [LARGE SCALE GENOMIC DNA]</scope>
    <source>
        <strain evidence="2 3">Bir 187</strain>
    </source>
</reference>
<dbReference type="AlphaFoldDB" id="A0A654ZVZ8"/>
<protein>
    <submittedName>
        <fullName evidence="2">Uncharacterized protein</fullName>
    </submittedName>
</protein>
<proteinExistence type="predicted"/>
<evidence type="ECO:0000313" key="2">
    <source>
        <dbReference type="EMBL" id="CKR61895.1"/>
    </source>
</evidence>
<feature type="compositionally biased region" description="Basic residues" evidence="1">
    <location>
        <begin position="189"/>
        <end position="201"/>
    </location>
</feature>
<accession>A0A654ZVZ8</accession>
<dbReference type="Proteomes" id="UP000049023">
    <property type="component" value="Unassembled WGS sequence"/>
</dbReference>
<gene>
    <name evidence="2" type="ORF">ERS027661_01768</name>
</gene>